<reference evidence="1 2" key="1">
    <citation type="submission" date="2018-10" db="EMBL/GenBank/DDBJ databases">
        <title>Genomic Encyclopedia of Type Strains, Phase IV (KMG-IV): sequencing the most valuable type-strain genomes for metagenomic binning, comparative biology and taxonomic classification.</title>
        <authorList>
            <person name="Goeker M."/>
        </authorList>
    </citation>
    <scope>NUCLEOTIDE SEQUENCE [LARGE SCALE GENOMIC DNA]</scope>
    <source>
        <strain evidence="1 2">DSM 22228</strain>
    </source>
</reference>
<evidence type="ECO:0000313" key="2">
    <source>
        <dbReference type="Proteomes" id="UP000278542"/>
    </source>
</evidence>
<name>A0A495RIH6_9GAMM</name>
<protein>
    <submittedName>
        <fullName evidence="1">Uncharacterized protein</fullName>
    </submittedName>
</protein>
<dbReference type="Proteomes" id="UP000278542">
    <property type="component" value="Unassembled WGS sequence"/>
</dbReference>
<keyword evidence="2" id="KW-1185">Reference proteome</keyword>
<gene>
    <name evidence="1" type="ORF">DES39_0537</name>
</gene>
<accession>A0A495RIH6</accession>
<evidence type="ECO:0000313" key="1">
    <source>
        <dbReference type="EMBL" id="RKS87317.1"/>
    </source>
</evidence>
<sequence>MLLIERVEDYFDDYERLVSGFYFSEINVSDNEYYLDFIKQDSKNKLENYSPLSSSSTFNITESLINIFHARRYEFRFNNRMVPYFADQKIDFDDYWNSEFTQALLKCIKLYLNGENVSGCHEYQVNTEYKDKKRVSARVIKITVIK</sequence>
<dbReference type="EMBL" id="RBWY01000001">
    <property type="protein sequence ID" value="RKS87317.1"/>
    <property type="molecule type" value="Genomic_DNA"/>
</dbReference>
<dbReference type="AlphaFoldDB" id="A0A495RIH6"/>
<dbReference type="RefSeq" id="WP_121144218.1">
    <property type="nucleotide sequence ID" value="NZ_RBWY01000001.1"/>
</dbReference>
<comment type="caution">
    <text evidence="1">The sequence shown here is derived from an EMBL/GenBank/DDBJ whole genome shotgun (WGS) entry which is preliminary data.</text>
</comment>
<organism evidence="1 2">
    <name type="scientific">Orbus hercynius</name>
    <dbReference type="NCBI Taxonomy" id="593135"/>
    <lineage>
        <taxon>Bacteria</taxon>
        <taxon>Pseudomonadati</taxon>
        <taxon>Pseudomonadota</taxon>
        <taxon>Gammaproteobacteria</taxon>
        <taxon>Orbales</taxon>
        <taxon>Orbaceae</taxon>
        <taxon>Orbus</taxon>
    </lineage>
</organism>
<proteinExistence type="predicted"/>